<accession>A0AA48QWJ5</accession>
<feature type="compositionally biased region" description="Low complexity" evidence="3">
    <location>
        <begin position="160"/>
        <end position="174"/>
    </location>
</feature>
<comment type="subcellular location">
    <subcellularLocation>
        <location evidence="1">Nucleus</location>
    </subcellularLocation>
</comment>
<keyword evidence="2" id="KW-0539">Nucleus</keyword>
<feature type="region of interest" description="Disordered" evidence="3">
    <location>
        <begin position="153"/>
        <end position="205"/>
    </location>
</feature>
<dbReference type="Pfam" id="PF11951">
    <property type="entry name" value="Fungal_trans_2"/>
    <property type="match status" value="1"/>
</dbReference>
<reference evidence="5" key="1">
    <citation type="journal article" date="2023" name="BMC Genomics">
        <title>Chromosome-level genome assemblies of Cutaneotrichosporon spp. (Trichosporonales, Basidiomycota) reveal imbalanced evolution between nucleotide sequences and chromosome synteny.</title>
        <authorList>
            <person name="Kobayashi Y."/>
            <person name="Kayamori A."/>
            <person name="Aoki K."/>
            <person name="Shiwa Y."/>
            <person name="Matsutani M."/>
            <person name="Fujita N."/>
            <person name="Sugita T."/>
            <person name="Iwasaki W."/>
            <person name="Tanaka N."/>
            <person name="Takashima M."/>
        </authorList>
    </citation>
    <scope>NUCLEOTIDE SEQUENCE</scope>
    <source>
        <strain evidence="5">HIS019</strain>
    </source>
</reference>
<evidence type="ECO:0000256" key="2">
    <source>
        <dbReference type="ARBA" id="ARBA00023242"/>
    </source>
</evidence>
<dbReference type="EMBL" id="AP028215">
    <property type="protein sequence ID" value="BEI92222.1"/>
    <property type="molecule type" value="Genomic_DNA"/>
</dbReference>
<dbReference type="GeneID" id="85496092"/>
<dbReference type="Gene3D" id="4.10.240.10">
    <property type="entry name" value="Zn(2)-C6 fungal-type DNA-binding domain"/>
    <property type="match status" value="1"/>
</dbReference>
<keyword evidence="6" id="KW-1185">Reference proteome</keyword>
<name>A0AA48QWJ5_9TREE</name>
<dbReference type="AlphaFoldDB" id="A0AA48QWJ5"/>
<dbReference type="GO" id="GO:0000981">
    <property type="term" value="F:DNA-binding transcription factor activity, RNA polymerase II-specific"/>
    <property type="evidence" value="ECO:0007669"/>
    <property type="project" value="InterPro"/>
</dbReference>
<evidence type="ECO:0000313" key="5">
    <source>
        <dbReference type="EMBL" id="BEI92222.1"/>
    </source>
</evidence>
<evidence type="ECO:0000313" key="6">
    <source>
        <dbReference type="Proteomes" id="UP001233271"/>
    </source>
</evidence>
<dbReference type="Proteomes" id="UP001233271">
    <property type="component" value="Chromosome 4"/>
</dbReference>
<dbReference type="InterPro" id="IPR036864">
    <property type="entry name" value="Zn2-C6_fun-type_DNA-bd_sf"/>
</dbReference>
<dbReference type="PROSITE" id="PS00463">
    <property type="entry name" value="ZN2_CY6_FUNGAL_1"/>
    <property type="match status" value="1"/>
</dbReference>
<dbReference type="CDD" id="cd00067">
    <property type="entry name" value="GAL4"/>
    <property type="match status" value="1"/>
</dbReference>
<protein>
    <recommendedName>
        <fullName evidence="4">Zn(2)-C6 fungal-type domain-containing protein</fullName>
    </recommendedName>
</protein>
<evidence type="ECO:0000256" key="1">
    <source>
        <dbReference type="ARBA" id="ARBA00004123"/>
    </source>
</evidence>
<dbReference type="SMART" id="SM00066">
    <property type="entry name" value="GAL4"/>
    <property type="match status" value="1"/>
</dbReference>
<gene>
    <name evidence="5" type="ORF">CcaverHIS019_0410420</name>
</gene>
<organism evidence="5 6">
    <name type="scientific">Cutaneotrichosporon cavernicola</name>
    <dbReference type="NCBI Taxonomy" id="279322"/>
    <lineage>
        <taxon>Eukaryota</taxon>
        <taxon>Fungi</taxon>
        <taxon>Dikarya</taxon>
        <taxon>Basidiomycota</taxon>
        <taxon>Agaricomycotina</taxon>
        <taxon>Tremellomycetes</taxon>
        <taxon>Trichosporonales</taxon>
        <taxon>Trichosporonaceae</taxon>
        <taxon>Cutaneotrichosporon</taxon>
    </lineage>
</organism>
<evidence type="ECO:0000256" key="3">
    <source>
        <dbReference type="SAM" id="MobiDB-lite"/>
    </source>
</evidence>
<dbReference type="PROSITE" id="PS50048">
    <property type="entry name" value="ZN2_CY6_FUNGAL_2"/>
    <property type="match status" value="1"/>
</dbReference>
<sequence>MDASSGSKPPYKIELAGGTVHVHLDCSNCGTTAWDHQQVAWLADRIAHHLQRTNQQSTRLNSHLGLTPDESFSPPLQSITAADATPTLPINLGKKGPRTRTGCFTCRMKRVKCDETKPICNRCRRNPERNCVYPRTNTDTKRERELMARPKALATGQSQAFSSSAAHRPSASRARQNRNPGSSLLRAAWNGPPPQETRQLDDPASSPILPDQFGLFLDGISYVSSPGLLNAHPTKPGARARGDRVLAKLWEAQMFISAGGAAEVGTNVQATLAAALVNITWSLGAVSRAFEGTHPTEAHDIMIERSRRFADDAAQVIHAFNRGEGPNEPETMLIILELLLLRDCGSGDPLWAKTHALLRAYTHRCGEPRKMLADNRLVVSSSSLYEQHLVYLALYDAFASLSLGMAPSLVEPQRPGKKQWIEEVASAQQVIQSDFGMSLHSLFAVARLAQLLAERPNPASPHNHAHQLACLAMYEELETTTLATIYSSPAPIRVQFGDLLIRHSLICHLQRVAFERRANDPIVQRSAAAIMELLAEVAVHTGSMVNLNYPMLVVSGLVDKEDQERLQILMDFAKVSSGLVELDRLESIVYEAWRRQDAGEEELRMTDIWSQRAIMLIL</sequence>
<dbReference type="GO" id="GO:0008270">
    <property type="term" value="F:zinc ion binding"/>
    <property type="evidence" value="ECO:0007669"/>
    <property type="project" value="InterPro"/>
</dbReference>
<dbReference type="PANTHER" id="PTHR37534">
    <property type="entry name" value="TRANSCRIPTIONAL ACTIVATOR PROTEIN UGA3"/>
    <property type="match status" value="1"/>
</dbReference>
<proteinExistence type="predicted"/>
<dbReference type="RefSeq" id="XP_060457487.1">
    <property type="nucleotide sequence ID" value="XM_060600943.1"/>
</dbReference>
<dbReference type="Pfam" id="PF00172">
    <property type="entry name" value="Zn_clus"/>
    <property type="match status" value="1"/>
</dbReference>
<dbReference type="KEGG" id="ccac:CcaHIS019_0410420"/>
<dbReference type="SUPFAM" id="SSF57701">
    <property type="entry name" value="Zn2/Cys6 DNA-binding domain"/>
    <property type="match status" value="1"/>
</dbReference>
<feature type="domain" description="Zn(2)-C6 fungal-type" evidence="4">
    <location>
        <begin position="102"/>
        <end position="133"/>
    </location>
</feature>
<dbReference type="InterPro" id="IPR001138">
    <property type="entry name" value="Zn2Cys6_DnaBD"/>
</dbReference>
<dbReference type="PANTHER" id="PTHR37534:SF20">
    <property type="entry name" value="PRO1A C6 ZINK-FINGER PROTEIN"/>
    <property type="match status" value="1"/>
</dbReference>
<evidence type="ECO:0000259" key="4">
    <source>
        <dbReference type="PROSITE" id="PS50048"/>
    </source>
</evidence>
<dbReference type="GO" id="GO:0005634">
    <property type="term" value="C:nucleus"/>
    <property type="evidence" value="ECO:0007669"/>
    <property type="project" value="UniProtKB-SubCell"/>
</dbReference>
<dbReference type="InterPro" id="IPR021858">
    <property type="entry name" value="Fun_TF"/>
</dbReference>